<evidence type="ECO:0000313" key="1">
    <source>
        <dbReference type="EMBL" id="MBC9712562.1"/>
    </source>
</evidence>
<keyword evidence="2" id="KW-1185">Reference proteome</keyword>
<name>A0ABR7SC59_9ACTN</name>
<dbReference type="RefSeq" id="WP_187812987.1">
    <property type="nucleotide sequence ID" value="NZ_JACTVJ010000004.1"/>
</dbReference>
<evidence type="ECO:0000313" key="2">
    <source>
        <dbReference type="Proteomes" id="UP000642284"/>
    </source>
</evidence>
<gene>
    <name evidence="1" type="ORF">H9Y04_08245</name>
</gene>
<proteinExistence type="predicted"/>
<accession>A0ABR7SC59</accession>
<organism evidence="1 2">
    <name type="scientific">Streptomyces polyasparticus</name>
    <dbReference type="NCBI Taxonomy" id="2767826"/>
    <lineage>
        <taxon>Bacteria</taxon>
        <taxon>Bacillati</taxon>
        <taxon>Actinomycetota</taxon>
        <taxon>Actinomycetes</taxon>
        <taxon>Kitasatosporales</taxon>
        <taxon>Streptomycetaceae</taxon>
        <taxon>Streptomyces</taxon>
    </lineage>
</organism>
<sequence length="62" mass="6541">MDQARERMGGGSLVASTLAGMVIALGVEELVICAFCMESSDAGVFGDGVTFGHHTRRIVARR</sequence>
<comment type="caution">
    <text evidence="1">The sequence shown here is derived from an EMBL/GenBank/DDBJ whole genome shotgun (WGS) entry which is preliminary data.</text>
</comment>
<dbReference type="Proteomes" id="UP000642284">
    <property type="component" value="Unassembled WGS sequence"/>
</dbReference>
<reference evidence="1 2" key="1">
    <citation type="submission" date="2020-08" db="EMBL/GenBank/DDBJ databases">
        <title>Genemic of Streptomyces polyaspartic.</title>
        <authorList>
            <person name="Liu W."/>
        </authorList>
    </citation>
    <scope>NUCLEOTIDE SEQUENCE [LARGE SCALE GENOMIC DNA]</scope>
    <source>
        <strain evidence="1 2">TRM66268-LWL</strain>
    </source>
</reference>
<dbReference type="EMBL" id="JACTVJ010000004">
    <property type="protein sequence ID" value="MBC9712562.1"/>
    <property type="molecule type" value="Genomic_DNA"/>
</dbReference>
<protein>
    <submittedName>
        <fullName evidence="1">Uncharacterized protein</fullName>
    </submittedName>
</protein>